<proteinExistence type="predicted"/>
<name>A0A0A0MC63_9GAMM</name>
<comment type="caution">
    <text evidence="1">The sequence shown here is derived from an EMBL/GenBank/DDBJ whole genome shotgun (WGS) entry which is preliminary data.</text>
</comment>
<evidence type="ECO:0008006" key="3">
    <source>
        <dbReference type="Google" id="ProtNLM"/>
    </source>
</evidence>
<protein>
    <recommendedName>
        <fullName evidence="3">DNA-directed DNA polymerase family A palm domain-containing protein</fullName>
    </recommendedName>
</protein>
<organism evidence="1 2">
    <name type="scientific">Lysobacter defluvii IMMIB APB-9 = DSM 18482</name>
    <dbReference type="NCBI Taxonomy" id="1385515"/>
    <lineage>
        <taxon>Bacteria</taxon>
        <taxon>Pseudomonadati</taxon>
        <taxon>Pseudomonadota</taxon>
        <taxon>Gammaproteobacteria</taxon>
        <taxon>Lysobacterales</taxon>
        <taxon>Lysobacteraceae</taxon>
        <taxon>Novilysobacter</taxon>
    </lineage>
</organism>
<gene>
    <name evidence="1" type="ORF">N791_00410</name>
</gene>
<dbReference type="EMBL" id="AVBH01000004">
    <property type="protein sequence ID" value="KGO99771.1"/>
    <property type="molecule type" value="Genomic_DNA"/>
</dbReference>
<dbReference type="eggNOG" id="ENOG50335X0">
    <property type="taxonomic scope" value="Bacteria"/>
</dbReference>
<evidence type="ECO:0000313" key="2">
    <source>
        <dbReference type="Proteomes" id="UP000030003"/>
    </source>
</evidence>
<dbReference type="RefSeq" id="WP_027070050.1">
    <property type="nucleotide sequence ID" value="NZ_AVBH01000004.1"/>
</dbReference>
<keyword evidence="2" id="KW-1185">Reference proteome</keyword>
<reference evidence="1 2" key="1">
    <citation type="submission" date="2013-08" db="EMBL/GenBank/DDBJ databases">
        <title>Genomic analysis of Lysobacter defluvii.</title>
        <authorList>
            <person name="Wang Q."/>
            <person name="Wang G."/>
        </authorList>
    </citation>
    <scope>NUCLEOTIDE SEQUENCE [LARGE SCALE GENOMIC DNA]</scope>
    <source>
        <strain evidence="1 2">IMMIB APB-9</strain>
    </source>
</reference>
<dbReference type="OrthoDB" id="7059994at2"/>
<evidence type="ECO:0000313" key="1">
    <source>
        <dbReference type="EMBL" id="KGO99771.1"/>
    </source>
</evidence>
<dbReference type="Proteomes" id="UP000030003">
    <property type="component" value="Unassembled WGS sequence"/>
</dbReference>
<accession>A0A0A0MC63</accession>
<sequence length="290" mass="31983">MIERINELELTFRDIGRNSALMGDPIVLRGPKINGRSGRLTVPDAPLAHQLRAEMVEINEWLAQADLGWAGCEVSDGVDLGQRYLRRIFNDGSLERGGRLFNGFWQELKKEARQDLLRIEGRPVASLDFAQLAVRLAYGQVGVEPPTGDLYGVPGVGASREGVKKVFNALLAADKLPTRMPQGTRQLFPRWVKIEDVIKAISLRHPALVPLFGTAQALVHQNMESRVVVKALLALKERGVIALPVHDCLLVKDEHASLGREALEEAFRDITGVRGRVEVELPKVSSSAPL</sequence>
<dbReference type="AlphaFoldDB" id="A0A0A0MC63"/>